<gene>
    <name evidence="3" type="primary">virB9</name>
</gene>
<reference evidence="3" key="1">
    <citation type="submission" date="2009-12" db="EMBL/GenBank/DDBJ databases">
        <title>Genomic and functional characterization of Type IV Secretion System of Pseudomonas savastanoi.</title>
        <authorList>
            <person name="Tegli S."/>
            <person name="Cerboneschi M."/>
        </authorList>
    </citation>
    <scope>NUCLEOTIDE SEQUENCE</scope>
    <source>
        <strain evidence="3">NCPPB1006</strain>
    </source>
</reference>
<feature type="region of interest" description="Disordered" evidence="1">
    <location>
        <begin position="86"/>
        <end position="108"/>
    </location>
</feature>
<proteinExistence type="predicted"/>
<organism evidence="3">
    <name type="scientific">Pseudomonas savastanoi pv. fraxini</name>
    <dbReference type="NCBI Taxonomy" id="360922"/>
    <lineage>
        <taxon>Bacteria</taxon>
        <taxon>Pseudomonadati</taxon>
        <taxon>Pseudomonadota</taxon>
        <taxon>Gammaproteobacteria</taxon>
        <taxon>Pseudomonadales</taxon>
        <taxon>Pseudomonadaceae</taxon>
        <taxon>Pseudomonas</taxon>
    </lineage>
</organism>
<feature type="chain" id="PRO_5003216263" evidence="2">
    <location>
        <begin position="24"/>
        <end position="147"/>
    </location>
</feature>
<evidence type="ECO:0000256" key="1">
    <source>
        <dbReference type="SAM" id="MobiDB-lite"/>
    </source>
</evidence>
<dbReference type="EMBL" id="FN645743">
    <property type="protein sequence ID" value="CBI83188.1"/>
    <property type="molecule type" value="Genomic_DNA"/>
</dbReference>
<accession>E6Z1Y6</accession>
<feature type="signal peptide" evidence="2">
    <location>
        <begin position="1"/>
        <end position="23"/>
    </location>
</feature>
<keyword evidence="2" id="KW-0732">Signal</keyword>
<feature type="compositionally biased region" description="Basic residues" evidence="1">
    <location>
        <begin position="93"/>
        <end position="105"/>
    </location>
</feature>
<name>E6Z1Y6_PSESS</name>
<dbReference type="AlphaFoldDB" id="E6Z1Y6"/>
<reference evidence="3" key="2">
    <citation type="submission" date="2010-12" db="EMBL/GenBank/DDBJ databases">
        <title>Chiavi molecolari per la caratterizzazione e la comprensione delle interazioni ospite-patogeno di Pseudomonas savastanoi.</title>
        <authorList>
            <person name="Cerboneschi M."/>
        </authorList>
    </citation>
    <scope>NUCLEOTIDE SEQUENCE</scope>
    <source>
        <strain evidence="3">NCPPB1006</strain>
    </source>
</reference>
<feature type="region of interest" description="Disordered" evidence="1">
    <location>
        <begin position="126"/>
        <end position="147"/>
    </location>
</feature>
<evidence type="ECO:0000256" key="2">
    <source>
        <dbReference type="SAM" id="SignalP"/>
    </source>
</evidence>
<evidence type="ECO:0000313" key="3">
    <source>
        <dbReference type="EMBL" id="CBI83188.1"/>
    </source>
</evidence>
<sequence length="147" mass="15899">MGNKAVSGLAALLALTCVVPALAESLGTGSSLDRRVQTAVYSPDNVYRIQASVGRTSLVQLPANETINEASGLMVSGDPKAWSIGPNAVPGSTRRHRNGGRHAQRKERSCSAWRWPVVPLPLERPGCRDPAYRSGEHGVQLQRDHHW</sequence>
<protein>
    <submittedName>
        <fullName evidence="3">Putative VirB9</fullName>
    </submittedName>
</protein>